<dbReference type="AlphaFoldDB" id="A0A371HZ76"/>
<dbReference type="InterPro" id="IPR043128">
    <property type="entry name" value="Rev_trsase/Diguanyl_cyclase"/>
</dbReference>
<protein>
    <submittedName>
        <fullName evidence="2">Uncharacterized protein</fullName>
    </submittedName>
</protein>
<keyword evidence="1" id="KW-1133">Transmembrane helix</keyword>
<dbReference type="SUPFAM" id="SSF56672">
    <property type="entry name" value="DNA/RNA polymerases"/>
    <property type="match status" value="1"/>
</dbReference>
<proteinExistence type="predicted"/>
<evidence type="ECO:0000313" key="3">
    <source>
        <dbReference type="Proteomes" id="UP000257109"/>
    </source>
</evidence>
<sequence>MNLTFHNLIDMEVYIDESIVKSANFYYHLADLKQPFSRIRKHGLKMNMTKKIELQRLIGNINFLSCSIANLTAKMKRERKTLCEGRKLQDDLENIKKAIVVRLVLIPLLKMCLLKAAISFLIFRSLFSFVTI</sequence>
<keyword evidence="1" id="KW-0472">Membrane</keyword>
<reference evidence="2" key="1">
    <citation type="submission" date="2018-05" db="EMBL/GenBank/DDBJ databases">
        <title>Draft genome of Mucuna pruriens seed.</title>
        <authorList>
            <person name="Nnadi N.E."/>
            <person name="Vos R."/>
            <person name="Hasami M.H."/>
            <person name="Devisetty U.K."/>
            <person name="Aguiy J.C."/>
        </authorList>
    </citation>
    <scope>NUCLEOTIDE SEQUENCE [LARGE SCALE GENOMIC DNA]</scope>
    <source>
        <strain evidence="2">JCA_2017</strain>
    </source>
</reference>
<dbReference type="InterPro" id="IPR043502">
    <property type="entry name" value="DNA/RNA_pol_sf"/>
</dbReference>
<name>A0A371HZ76_MUCPR</name>
<keyword evidence="3" id="KW-1185">Reference proteome</keyword>
<organism evidence="2 3">
    <name type="scientific">Mucuna pruriens</name>
    <name type="common">Velvet bean</name>
    <name type="synonym">Dolichos pruriens</name>
    <dbReference type="NCBI Taxonomy" id="157652"/>
    <lineage>
        <taxon>Eukaryota</taxon>
        <taxon>Viridiplantae</taxon>
        <taxon>Streptophyta</taxon>
        <taxon>Embryophyta</taxon>
        <taxon>Tracheophyta</taxon>
        <taxon>Spermatophyta</taxon>
        <taxon>Magnoliopsida</taxon>
        <taxon>eudicotyledons</taxon>
        <taxon>Gunneridae</taxon>
        <taxon>Pentapetalae</taxon>
        <taxon>rosids</taxon>
        <taxon>fabids</taxon>
        <taxon>Fabales</taxon>
        <taxon>Fabaceae</taxon>
        <taxon>Papilionoideae</taxon>
        <taxon>50 kb inversion clade</taxon>
        <taxon>NPAAA clade</taxon>
        <taxon>indigoferoid/millettioid clade</taxon>
        <taxon>Phaseoleae</taxon>
        <taxon>Mucuna</taxon>
    </lineage>
</organism>
<evidence type="ECO:0000256" key="1">
    <source>
        <dbReference type="SAM" id="Phobius"/>
    </source>
</evidence>
<dbReference type="Proteomes" id="UP000257109">
    <property type="component" value="Unassembled WGS sequence"/>
</dbReference>
<accession>A0A371HZ76</accession>
<comment type="caution">
    <text evidence="2">The sequence shown here is derived from an EMBL/GenBank/DDBJ whole genome shotgun (WGS) entry which is preliminary data.</text>
</comment>
<dbReference type="EMBL" id="QJKJ01001348">
    <property type="protein sequence ID" value="RDY08061.1"/>
    <property type="molecule type" value="Genomic_DNA"/>
</dbReference>
<gene>
    <name evidence="2" type="ORF">CR513_07756</name>
</gene>
<feature type="non-terminal residue" evidence="2">
    <location>
        <position position="1"/>
    </location>
</feature>
<dbReference type="Gene3D" id="3.30.70.270">
    <property type="match status" value="1"/>
</dbReference>
<keyword evidence="1" id="KW-0812">Transmembrane</keyword>
<feature type="transmembrane region" description="Helical" evidence="1">
    <location>
        <begin position="99"/>
        <end position="123"/>
    </location>
</feature>
<evidence type="ECO:0000313" key="2">
    <source>
        <dbReference type="EMBL" id="RDY08061.1"/>
    </source>
</evidence>
<dbReference type="OrthoDB" id="1428427at2759"/>